<protein>
    <submittedName>
        <fullName evidence="2">Uncharacterized protein</fullName>
    </submittedName>
</protein>
<accession>A0A1Y2BQH2</accession>
<dbReference type="OrthoDB" id="2154669at2759"/>
<organism evidence="2 3">
    <name type="scientific">Neocallimastix californiae</name>
    <dbReference type="NCBI Taxonomy" id="1754190"/>
    <lineage>
        <taxon>Eukaryota</taxon>
        <taxon>Fungi</taxon>
        <taxon>Fungi incertae sedis</taxon>
        <taxon>Chytridiomycota</taxon>
        <taxon>Chytridiomycota incertae sedis</taxon>
        <taxon>Neocallimastigomycetes</taxon>
        <taxon>Neocallimastigales</taxon>
        <taxon>Neocallimastigaceae</taxon>
        <taxon>Neocallimastix</taxon>
    </lineage>
</organism>
<feature type="region of interest" description="Disordered" evidence="1">
    <location>
        <begin position="1"/>
        <end position="27"/>
    </location>
</feature>
<evidence type="ECO:0000256" key="1">
    <source>
        <dbReference type="SAM" id="MobiDB-lite"/>
    </source>
</evidence>
<sequence length="461" mass="54028">MDLNSVNENSNDENKNNNNNNDNNDNDTGFNVSVLSLNKYIRRVIQKLKEELEEENYDNNSEKSIETIVIQKITKKEEKCFKDYNEASYICKFLMYNRSIESLLLIEKIFKECINEFSRTPYVYIDFWNHLFGIRLFVYKNKMFYDDYQSSLDRIQDLSEKLLFRVSNLEINLKIKFLIYYSSYYSGISKELFKKNRKGSANNTSNNADFGIETDIIKNIAITYHIKSINIMKNLFNELKNVNSIQDLNVALCMNDDLSDIVYKAENYYKVYISKFSFSNEAVQLYILFEMMEEMKEMNVKSQRRKYEKSEGASSTASANDSRHIKTLSNYENRKSYSGIVYGITGTYNAFQSPFIVSRIKYDIRLSSIALVGNRTDLTEDYFDDLEKHIDFLKKNSQSKFGPLYMKALDLVVSGNQVLIDDELRFVYIVLGICFAVELVVIFYENLDNVIDNFDNQINQC</sequence>
<name>A0A1Y2BQH2_9FUNG</name>
<dbReference type="Proteomes" id="UP000193920">
    <property type="component" value="Unassembled WGS sequence"/>
</dbReference>
<gene>
    <name evidence="2" type="ORF">LY90DRAFT_511412</name>
</gene>
<reference evidence="2 3" key="1">
    <citation type="submission" date="2016-08" db="EMBL/GenBank/DDBJ databases">
        <title>A Parts List for Fungal Cellulosomes Revealed by Comparative Genomics.</title>
        <authorList>
            <consortium name="DOE Joint Genome Institute"/>
            <person name="Haitjema C.H."/>
            <person name="Gilmore S.P."/>
            <person name="Henske J.K."/>
            <person name="Solomon K.V."/>
            <person name="De Groot R."/>
            <person name="Kuo A."/>
            <person name="Mondo S.J."/>
            <person name="Salamov A.A."/>
            <person name="Labutti K."/>
            <person name="Zhao Z."/>
            <person name="Chiniquy J."/>
            <person name="Barry K."/>
            <person name="Brewer H.M."/>
            <person name="Purvine S.O."/>
            <person name="Wright A.T."/>
            <person name="Boxma B."/>
            <person name="Van Alen T."/>
            <person name="Hackstein J.H."/>
            <person name="Baker S.E."/>
            <person name="Grigoriev I.V."/>
            <person name="O'Malley M.A."/>
        </authorList>
    </citation>
    <scope>NUCLEOTIDE SEQUENCE [LARGE SCALE GENOMIC DNA]</scope>
    <source>
        <strain evidence="2 3">G1</strain>
    </source>
</reference>
<keyword evidence="3" id="KW-1185">Reference proteome</keyword>
<comment type="caution">
    <text evidence="2">The sequence shown here is derived from an EMBL/GenBank/DDBJ whole genome shotgun (WGS) entry which is preliminary data.</text>
</comment>
<dbReference type="AlphaFoldDB" id="A0A1Y2BQH2"/>
<proteinExistence type="predicted"/>
<evidence type="ECO:0000313" key="2">
    <source>
        <dbReference type="EMBL" id="ORY36983.1"/>
    </source>
</evidence>
<feature type="compositionally biased region" description="Low complexity" evidence="1">
    <location>
        <begin position="16"/>
        <end position="27"/>
    </location>
</feature>
<dbReference type="EMBL" id="MCOG01000145">
    <property type="protein sequence ID" value="ORY36983.1"/>
    <property type="molecule type" value="Genomic_DNA"/>
</dbReference>
<evidence type="ECO:0000313" key="3">
    <source>
        <dbReference type="Proteomes" id="UP000193920"/>
    </source>
</evidence>